<evidence type="ECO:0000259" key="2">
    <source>
        <dbReference type="Pfam" id="PF08327"/>
    </source>
</evidence>
<organism evidence="3 4">
    <name type="scientific">Sporichthya brevicatena</name>
    <dbReference type="NCBI Taxonomy" id="171442"/>
    <lineage>
        <taxon>Bacteria</taxon>
        <taxon>Bacillati</taxon>
        <taxon>Actinomycetota</taxon>
        <taxon>Actinomycetes</taxon>
        <taxon>Sporichthyales</taxon>
        <taxon>Sporichthyaceae</taxon>
        <taxon>Sporichthya</taxon>
    </lineage>
</organism>
<dbReference type="Gene3D" id="3.30.530.20">
    <property type="match status" value="1"/>
</dbReference>
<name>A0ABN1GMI8_9ACTN</name>
<reference evidence="3 4" key="1">
    <citation type="journal article" date="2019" name="Int. J. Syst. Evol. Microbiol.">
        <title>The Global Catalogue of Microorganisms (GCM) 10K type strain sequencing project: providing services to taxonomists for standard genome sequencing and annotation.</title>
        <authorList>
            <consortium name="The Broad Institute Genomics Platform"/>
            <consortium name="The Broad Institute Genome Sequencing Center for Infectious Disease"/>
            <person name="Wu L."/>
            <person name="Ma J."/>
        </authorList>
    </citation>
    <scope>NUCLEOTIDE SEQUENCE [LARGE SCALE GENOMIC DNA]</scope>
    <source>
        <strain evidence="3 4">JCM 10671</strain>
    </source>
</reference>
<dbReference type="EMBL" id="BAAAHE010000011">
    <property type="protein sequence ID" value="GAA0614636.1"/>
    <property type="molecule type" value="Genomic_DNA"/>
</dbReference>
<proteinExistence type="inferred from homology"/>
<protein>
    <submittedName>
        <fullName evidence="3">SRPBCC family protein</fullName>
    </submittedName>
</protein>
<dbReference type="Pfam" id="PF08327">
    <property type="entry name" value="AHSA1"/>
    <property type="match status" value="1"/>
</dbReference>
<dbReference type="SUPFAM" id="SSF55961">
    <property type="entry name" value="Bet v1-like"/>
    <property type="match status" value="1"/>
</dbReference>
<evidence type="ECO:0000256" key="1">
    <source>
        <dbReference type="ARBA" id="ARBA00006817"/>
    </source>
</evidence>
<keyword evidence="4" id="KW-1185">Reference proteome</keyword>
<accession>A0ABN1GMI8</accession>
<comment type="caution">
    <text evidence="3">The sequence shown here is derived from an EMBL/GenBank/DDBJ whole genome shotgun (WGS) entry which is preliminary data.</text>
</comment>
<dbReference type="InterPro" id="IPR023393">
    <property type="entry name" value="START-like_dom_sf"/>
</dbReference>
<comment type="similarity">
    <text evidence="1">Belongs to the AHA1 family.</text>
</comment>
<gene>
    <name evidence="3" type="ORF">GCM10009547_15600</name>
</gene>
<dbReference type="RefSeq" id="WP_344603336.1">
    <property type="nucleotide sequence ID" value="NZ_BAAAHE010000011.1"/>
</dbReference>
<evidence type="ECO:0000313" key="4">
    <source>
        <dbReference type="Proteomes" id="UP001500957"/>
    </source>
</evidence>
<dbReference type="InterPro" id="IPR013538">
    <property type="entry name" value="ASHA1/2-like_C"/>
</dbReference>
<feature type="domain" description="Activator of Hsp90 ATPase homologue 1/2-like C-terminal" evidence="2">
    <location>
        <begin position="40"/>
        <end position="151"/>
    </location>
</feature>
<dbReference type="Proteomes" id="UP001500957">
    <property type="component" value="Unassembled WGS sequence"/>
</dbReference>
<evidence type="ECO:0000313" key="3">
    <source>
        <dbReference type="EMBL" id="GAA0614636.1"/>
    </source>
</evidence>
<dbReference type="CDD" id="cd08899">
    <property type="entry name" value="SRPBCC_CalC_Aha1-like_6"/>
    <property type="match status" value="1"/>
</dbReference>
<sequence length="210" mass="22556">MKDLIAELTTVARRVEREGDHAGVGREGDVYVVELRRTYDAEPADVWDAITDPERIGRWFARVSGDLRLGGRYAIEGNASGAITACDPPKRLALDWEFAGATSWVSVDLTPVEGDRCELVLRHRQPRSEHWATYGPGATGVGWDLSLLGLAWHLQGVENTAAEFEAHPGGRDFIRGAATSWGEAHQAAGAPAEAASRAAQATADAFAPPA</sequence>